<comment type="caution">
    <text evidence="1">The sequence shown here is derived from an EMBL/GenBank/DDBJ whole genome shotgun (WGS) entry which is preliminary data.</text>
</comment>
<sequence length="226" mass="25316">MVFRDLIVSKSIWIKGRKFSLSKLLGNLGLRNMGPSASTTSPSSIVEEVRNEEENEINSNENSFNSTSTINDNDELSKWALGIFRLAPQDYHRFHSPIDGKIIDIEYIEGQYYTVNPMAIRSSIDVYGENVRVVVCIQTAKFEKVYCVFVGAMMVGSINMSIKVNDQVRKGQDVGYFAFGGSTILTIVESEKIKWDDDLLTNSNHSVETLVRVGNRVGVRKTTSTN</sequence>
<protein>
    <submittedName>
        <fullName evidence="1">Uncharacterized protein</fullName>
    </submittedName>
</protein>
<gene>
    <name evidence="1" type="ORF">MJO28_000557</name>
</gene>
<evidence type="ECO:0000313" key="2">
    <source>
        <dbReference type="Proteomes" id="UP001060170"/>
    </source>
</evidence>
<dbReference type="Proteomes" id="UP001060170">
    <property type="component" value="Chromosome 1"/>
</dbReference>
<name>A0ACC0F036_9BASI</name>
<evidence type="ECO:0000313" key="1">
    <source>
        <dbReference type="EMBL" id="KAI7962463.1"/>
    </source>
</evidence>
<reference evidence="1 2" key="3">
    <citation type="journal article" date="2022" name="Microbiol. Spectr.">
        <title>Folding features and dynamics of 3D genome architecture in plant fungal pathogens.</title>
        <authorList>
            <person name="Xia C."/>
        </authorList>
    </citation>
    <scope>NUCLEOTIDE SEQUENCE [LARGE SCALE GENOMIC DNA]</scope>
    <source>
        <strain evidence="1 2">93-210</strain>
    </source>
</reference>
<accession>A0ACC0F036</accession>
<organism evidence="1 2">
    <name type="scientific">Puccinia striiformis f. sp. tritici</name>
    <dbReference type="NCBI Taxonomy" id="168172"/>
    <lineage>
        <taxon>Eukaryota</taxon>
        <taxon>Fungi</taxon>
        <taxon>Dikarya</taxon>
        <taxon>Basidiomycota</taxon>
        <taxon>Pucciniomycotina</taxon>
        <taxon>Pucciniomycetes</taxon>
        <taxon>Pucciniales</taxon>
        <taxon>Pucciniaceae</taxon>
        <taxon>Puccinia</taxon>
    </lineage>
</organism>
<keyword evidence="2" id="KW-1185">Reference proteome</keyword>
<proteinExistence type="predicted"/>
<reference evidence="2" key="1">
    <citation type="journal article" date="2018" name="BMC Genomics">
        <title>Genomic insights into host adaptation between the wheat stripe rust pathogen (Puccinia striiformis f. sp. tritici) and the barley stripe rust pathogen (Puccinia striiformis f. sp. hordei).</title>
        <authorList>
            <person name="Xia C."/>
            <person name="Wang M."/>
            <person name="Yin C."/>
            <person name="Cornejo O.E."/>
            <person name="Hulbert S.H."/>
            <person name="Chen X."/>
        </authorList>
    </citation>
    <scope>NUCLEOTIDE SEQUENCE [LARGE SCALE GENOMIC DNA]</scope>
    <source>
        <strain evidence="2">93-210</strain>
    </source>
</reference>
<dbReference type="EMBL" id="CM045865">
    <property type="protein sequence ID" value="KAI7962463.1"/>
    <property type="molecule type" value="Genomic_DNA"/>
</dbReference>
<reference evidence="2" key="2">
    <citation type="journal article" date="2018" name="Mol. Plant Microbe Interact.">
        <title>Genome sequence resources for the wheat stripe rust pathogen (Puccinia striiformis f. sp. tritici) and the barley stripe rust pathogen (Puccinia striiformis f. sp. hordei).</title>
        <authorList>
            <person name="Xia C."/>
            <person name="Wang M."/>
            <person name="Yin C."/>
            <person name="Cornejo O.E."/>
            <person name="Hulbert S.H."/>
            <person name="Chen X."/>
        </authorList>
    </citation>
    <scope>NUCLEOTIDE SEQUENCE [LARGE SCALE GENOMIC DNA]</scope>
    <source>
        <strain evidence="2">93-210</strain>
    </source>
</reference>